<name>A0ABS9JXG8_9RHOO</name>
<keyword evidence="8" id="KW-0732">Signal</keyword>
<evidence type="ECO:0000313" key="10">
    <source>
        <dbReference type="EMBL" id="MCG2575529.1"/>
    </source>
</evidence>
<dbReference type="PANTHER" id="PTHR18952">
    <property type="entry name" value="CARBONIC ANHYDRASE"/>
    <property type="match status" value="1"/>
</dbReference>
<dbReference type="EMBL" id="JAKLTN010000001">
    <property type="protein sequence ID" value="MCG2575529.1"/>
    <property type="molecule type" value="Genomic_DNA"/>
</dbReference>
<feature type="signal peptide" evidence="8">
    <location>
        <begin position="1"/>
        <end position="19"/>
    </location>
</feature>
<protein>
    <recommendedName>
        <fullName evidence="2">carbonic anhydrase</fullName>
        <ecNumber evidence="2">4.2.1.1</ecNumber>
    </recommendedName>
</protein>
<dbReference type="PROSITE" id="PS51144">
    <property type="entry name" value="ALPHA_CA_2"/>
    <property type="match status" value="1"/>
</dbReference>
<sequence>MRLLIIAGLLATLPWSASAAPTWQVISSEPGKRIEIDRTSLKRDGNAVQAQGRVVLEKELIDGKSGAGYRVIEAITRYDCTTRSANTIKRIFKKNESDIVREEDIRGVELPVRSGTLDDKVLREVCRPPKESPAELAQKANEAGSQLKAANEATLKKEMAKTEKPAAIKASDAPAKEAEHSPIPSIRPNLKAAAEAARESTREAPPPAAAAPVKPPAPPVPAPATAPAKAQTIVVHTSPAPAPKPKKAAKSEGYMLELAHSEPAVQHAHIHWDYEGMGGPENWSRIDPQNKLCAVGERQSPIDIKDGIKVDLEPIKFKYQPSTFRIVDNGHTVQVNVGEGSISLTGKTYELVQFHFHRPSEEKVNGQRFDMVVHLVHKSDEGQLAVVAVLLERGNENPFIQTLWNNMPLEKNMPVAPPTTTVDLNSLLPTSRNYYTYMGSLTTPPCSEGVLWLVMKQPVQVSQDQINIFSRLYRNNARPIQTSSNRLIKEGR</sequence>
<evidence type="ECO:0000259" key="9">
    <source>
        <dbReference type="PROSITE" id="PS51144"/>
    </source>
</evidence>
<gene>
    <name evidence="10" type="ORF">LZ012_00810</name>
</gene>
<dbReference type="InterPro" id="IPR001148">
    <property type="entry name" value="CA_dom"/>
</dbReference>
<comment type="similarity">
    <text evidence="1">Belongs to the alpha-carbonic anhydrase family.</text>
</comment>
<evidence type="ECO:0000256" key="2">
    <source>
        <dbReference type="ARBA" id="ARBA00012925"/>
    </source>
</evidence>
<dbReference type="PANTHER" id="PTHR18952:SF265">
    <property type="entry name" value="CARBONIC ANHYDRASE"/>
    <property type="match status" value="1"/>
</dbReference>
<dbReference type="CDD" id="cd03124">
    <property type="entry name" value="alpha_CA_prokaryotic_like"/>
    <property type="match status" value="1"/>
</dbReference>
<evidence type="ECO:0000256" key="6">
    <source>
        <dbReference type="ARBA" id="ARBA00048348"/>
    </source>
</evidence>
<feature type="domain" description="Alpha-carbonic anhydrase" evidence="9">
    <location>
        <begin position="270"/>
        <end position="492"/>
    </location>
</feature>
<evidence type="ECO:0000256" key="3">
    <source>
        <dbReference type="ARBA" id="ARBA00022723"/>
    </source>
</evidence>
<dbReference type="RefSeq" id="WP_275706554.1">
    <property type="nucleotide sequence ID" value="NZ_JAKLTN010000001.1"/>
</dbReference>
<feature type="chain" id="PRO_5047370809" description="carbonic anhydrase" evidence="8">
    <location>
        <begin position="20"/>
        <end position="492"/>
    </location>
</feature>
<evidence type="ECO:0000256" key="4">
    <source>
        <dbReference type="ARBA" id="ARBA00022833"/>
    </source>
</evidence>
<evidence type="ECO:0000256" key="5">
    <source>
        <dbReference type="ARBA" id="ARBA00023239"/>
    </source>
</evidence>
<reference evidence="10" key="1">
    <citation type="submission" date="2022-01" db="EMBL/GenBank/DDBJ databases">
        <authorList>
            <person name="Jo J.-H."/>
            <person name="Im W.-T."/>
        </authorList>
    </citation>
    <scope>NUCLEOTIDE SEQUENCE</scope>
    <source>
        <strain evidence="10">XY25</strain>
    </source>
</reference>
<evidence type="ECO:0000256" key="1">
    <source>
        <dbReference type="ARBA" id="ARBA00010718"/>
    </source>
</evidence>
<evidence type="ECO:0000256" key="7">
    <source>
        <dbReference type="SAM" id="MobiDB-lite"/>
    </source>
</evidence>
<comment type="caution">
    <text evidence="10">The sequence shown here is derived from an EMBL/GenBank/DDBJ whole genome shotgun (WGS) entry which is preliminary data.</text>
</comment>
<proteinExistence type="inferred from homology"/>
<dbReference type="Pfam" id="PF16747">
    <property type="entry name" value="Adhesin_E"/>
    <property type="match status" value="1"/>
</dbReference>
<dbReference type="SUPFAM" id="SSF51069">
    <property type="entry name" value="Carbonic anhydrase"/>
    <property type="match status" value="1"/>
</dbReference>
<feature type="compositionally biased region" description="Pro residues" evidence="7">
    <location>
        <begin position="204"/>
        <end position="224"/>
    </location>
</feature>
<dbReference type="Proteomes" id="UP001165384">
    <property type="component" value="Unassembled WGS sequence"/>
</dbReference>
<evidence type="ECO:0000313" key="11">
    <source>
        <dbReference type="Proteomes" id="UP001165384"/>
    </source>
</evidence>
<dbReference type="InterPro" id="IPR041891">
    <property type="entry name" value="Alpha_CA_prokaryot-like"/>
</dbReference>
<organism evidence="10 11">
    <name type="scientific">Dechloromonas hankyongensis</name>
    <dbReference type="NCBI Taxonomy" id="2908002"/>
    <lineage>
        <taxon>Bacteria</taxon>
        <taxon>Pseudomonadati</taxon>
        <taxon>Pseudomonadota</taxon>
        <taxon>Betaproteobacteria</taxon>
        <taxon>Rhodocyclales</taxon>
        <taxon>Azonexaceae</taxon>
        <taxon>Dechloromonas</taxon>
    </lineage>
</organism>
<dbReference type="SMART" id="SM01057">
    <property type="entry name" value="Carb_anhydrase"/>
    <property type="match status" value="1"/>
</dbReference>
<evidence type="ECO:0000256" key="8">
    <source>
        <dbReference type="SAM" id="SignalP"/>
    </source>
</evidence>
<dbReference type="InterPro" id="IPR036398">
    <property type="entry name" value="CA_dom_sf"/>
</dbReference>
<comment type="catalytic activity">
    <reaction evidence="6">
        <text>hydrogencarbonate + H(+) = CO2 + H2O</text>
        <dbReference type="Rhea" id="RHEA:10748"/>
        <dbReference type="ChEBI" id="CHEBI:15377"/>
        <dbReference type="ChEBI" id="CHEBI:15378"/>
        <dbReference type="ChEBI" id="CHEBI:16526"/>
        <dbReference type="ChEBI" id="CHEBI:17544"/>
        <dbReference type="EC" id="4.2.1.1"/>
    </reaction>
</comment>
<keyword evidence="4" id="KW-0862">Zinc</keyword>
<accession>A0ABS9JXG8</accession>
<dbReference type="InterPro" id="IPR023561">
    <property type="entry name" value="Carbonic_anhydrase_a-class"/>
</dbReference>
<dbReference type="InterPro" id="IPR031939">
    <property type="entry name" value="Adhesin_E-like"/>
</dbReference>
<feature type="compositionally biased region" description="Basic and acidic residues" evidence="7">
    <location>
        <begin position="155"/>
        <end position="166"/>
    </location>
</feature>
<dbReference type="Gene3D" id="3.10.200.10">
    <property type="entry name" value="Alpha carbonic anhydrase"/>
    <property type="match status" value="1"/>
</dbReference>
<dbReference type="EC" id="4.2.1.1" evidence="2"/>
<keyword evidence="5" id="KW-0456">Lyase</keyword>
<keyword evidence="3" id="KW-0479">Metal-binding</keyword>
<dbReference type="Pfam" id="PF00194">
    <property type="entry name" value="Carb_anhydrase"/>
    <property type="match status" value="1"/>
</dbReference>
<feature type="region of interest" description="Disordered" evidence="7">
    <location>
        <begin position="155"/>
        <end position="230"/>
    </location>
</feature>
<keyword evidence="11" id="KW-1185">Reference proteome</keyword>